<comment type="caution">
    <text evidence="2">The sequence shown here is derived from an EMBL/GenBank/DDBJ whole genome shotgun (WGS) entry which is preliminary data.</text>
</comment>
<proteinExistence type="predicted"/>
<evidence type="ECO:0000313" key="2">
    <source>
        <dbReference type="EMBL" id="OAT46173.1"/>
    </source>
</evidence>
<dbReference type="Pfam" id="PF05860">
    <property type="entry name" value="TPS"/>
    <property type="match status" value="1"/>
</dbReference>
<evidence type="ECO:0000313" key="3">
    <source>
        <dbReference type="Proteomes" id="UP000078250"/>
    </source>
</evidence>
<reference evidence="2 3" key="1">
    <citation type="submission" date="2016-04" db="EMBL/GenBank/DDBJ databases">
        <title>ATOL: Assembling a taxonomically balanced genome-scale reconstruction of the evolutionary history of the Enterobacteriaceae.</title>
        <authorList>
            <person name="Plunkett G.III."/>
            <person name="Neeno-Eckwall E.C."/>
            <person name="Glasner J.D."/>
            <person name="Perna N.T."/>
        </authorList>
    </citation>
    <scope>NUCLEOTIDE SEQUENCE [LARGE SCALE GENOMIC DNA]</scope>
    <source>
        <strain evidence="2 3">ATCC 700826</strain>
    </source>
</reference>
<protein>
    <recommendedName>
        <fullName evidence="1">Filamentous haemagglutinin FhaB/tRNA nuclease CdiA-like TPS domain-containing protein</fullName>
    </recommendedName>
</protein>
<keyword evidence="3" id="KW-1185">Reference proteome</keyword>
<feature type="domain" description="Filamentous haemagglutinin FhaB/tRNA nuclease CdiA-like TPS" evidence="1">
    <location>
        <begin position="41"/>
        <end position="143"/>
    </location>
</feature>
<dbReference type="InterPro" id="IPR012334">
    <property type="entry name" value="Pectin_lyas_fold"/>
</dbReference>
<dbReference type="EMBL" id="LXEV01000027">
    <property type="protein sequence ID" value="OAT46173.1"/>
    <property type="molecule type" value="Genomic_DNA"/>
</dbReference>
<dbReference type="SMART" id="SM00912">
    <property type="entry name" value="Haemagg_act"/>
    <property type="match status" value="1"/>
</dbReference>
<dbReference type="AlphaFoldDB" id="A0AAJ3HSB1"/>
<dbReference type="NCBIfam" id="TIGR01901">
    <property type="entry name" value="adhes_NPXG"/>
    <property type="match status" value="1"/>
</dbReference>
<dbReference type="Gene3D" id="2.160.20.10">
    <property type="entry name" value="Single-stranded right-handed beta-helix, Pectin lyase-like"/>
    <property type="match status" value="1"/>
</dbReference>
<dbReference type="RefSeq" id="WP_064720380.1">
    <property type="nucleotide sequence ID" value="NZ_LXEV01000027.1"/>
</dbReference>
<dbReference type="Proteomes" id="UP000078250">
    <property type="component" value="Unassembled WGS sequence"/>
</dbReference>
<dbReference type="SUPFAM" id="SSF51126">
    <property type="entry name" value="Pectin lyase-like"/>
    <property type="match status" value="1"/>
</dbReference>
<dbReference type="InterPro" id="IPR008638">
    <property type="entry name" value="FhaB/CdiA-like_TPS"/>
</dbReference>
<sequence length="406" mass="45403">MTRNRIITFIIASTFQSTPLYCQDLIKKDKFLSKGLAIHYDGDKPIIEIEKANIQGVSHNYYESFNIGKEGALLKVGEHNFPTTVISEVTSSNESVLAGKLSVEGMPVNMIIANPNGITCTNCDFANIAKLTLITGFTSREKPIDFILTGESKITFKTEAKTKTEMAYNDISIISNNIEFKGRGNIYANKMRIISDELIYKLYGNDIPKTKGNYHGATTIGKNVSLNINDFSVTSNKSNFINRGIVNAGNFTLTSNAILKNFKEINIKGSRISSFLTPFNIEDKYQININSNSKIKSGIFSNNKKSRFTVHKTNLDVELLDGSLINKGYHRFEYSNINFKSKNYIQKEEGDLVNVLSSVRLVVNDSVDIEGKIHTINNDYDDKIKIEQGSGININNVNVDKVIIKR</sequence>
<dbReference type="InterPro" id="IPR011050">
    <property type="entry name" value="Pectin_lyase_fold/virulence"/>
</dbReference>
<evidence type="ECO:0000259" key="1">
    <source>
        <dbReference type="SMART" id="SM00912"/>
    </source>
</evidence>
<accession>A0AAJ3HSB1</accession>
<organism evidence="2 3">
    <name type="scientific">Proteus hauseri ATCC 700826</name>
    <dbReference type="NCBI Taxonomy" id="1354271"/>
    <lineage>
        <taxon>Bacteria</taxon>
        <taxon>Pseudomonadati</taxon>
        <taxon>Pseudomonadota</taxon>
        <taxon>Gammaproteobacteria</taxon>
        <taxon>Enterobacterales</taxon>
        <taxon>Morganellaceae</taxon>
        <taxon>Proteus</taxon>
    </lineage>
</organism>
<name>A0AAJ3HSB1_PROHU</name>
<gene>
    <name evidence="2" type="ORF">M997_2428</name>
</gene>